<evidence type="ECO:0008006" key="4">
    <source>
        <dbReference type="Google" id="ProtNLM"/>
    </source>
</evidence>
<accession>V4J0N3</accession>
<evidence type="ECO:0000313" key="2">
    <source>
        <dbReference type="EMBL" id="ESP89032.1"/>
    </source>
</evidence>
<dbReference type="RefSeq" id="WP_023393841.1">
    <property type="nucleotide sequence ID" value="NZ_ASGZ01000020.1"/>
</dbReference>
<proteinExistence type="predicted"/>
<dbReference type="AlphaFoldDB" id="V4J0N3"/>
<keyword evidence="3" id="KW-1185">Reference proteome</keyword>
<dbReference type="InterPro" id="IPR017850">
    <property type="entry name" value="Alkaline_phosphatase_core_sf"/>
</dbReference>
<evidence type="ECO:0000313" key="3">
    <source>
        <dbReference type="Proteomes" id="UP000017840"/>
    </source>
</evidence>
<feature type="region of interest" description="Disordered" evidence="1">
    <location>
        <begin position="287"/>
        <end position="311"/>
    </location>
</feature>
<dbReference type="STRING" id="1324957.K933_06268"/>
<organism evidence="2 3">
    <name type="scientific">Candidatus Halobonum tyrrellensis G22</name>
    <dbReference type="NCBI Taxonomy" id="1324957"/>
    <lineage>
        <taxon>Archaea</taxon>
        <taxon>Methanobacteriati</taxon>
        <taxon>Methanobacteriota</taxon>
        <taxon>Stenosarchaea group</taxon>
        <taxon>Halobacteria</taxon>
        <taxon>Halobacteriales</taxon>
        <taxon>Haloferacaceae</taxon>
        <taxon>Candidatus Halobonum</taxon>
    </lineage>
</organism>
<feature type="compositionally biased region" description="Acidic residues" evidence="1">
    <location>
        <begin position="298"/>
        <end position="311"/>
    </location>
</feature>
<evidence type="ECO:0000256" key="1">
    <source>
        <dbReference type="SAM" id="MobiDB-lite"/>
    </source>
</evidence>
<name>V4J0N3_9EURY</name>
<dbReference type="Proteomes" id="UP000017840">
    <property type="component" value="Unassembled WGS sequence"/>
</dbReference>
<gene>
    <name evidence="2" type="ORF">K933_06268</name>
</gene>
<comment type="caution">
    <text evidence="2">The sequence shown here is derived from an EMBL/GenBank/DDBJ whole genome shotgun (WGS) entry which is preliminary data.</text>
</comment>
<dbReference type="EMBL" id="ASGZ01000020">
    <property type="protein sequence ID" value="ESP89032.1"/>
    <property type="molecule type" value="Genomic_DNA"/>
</dbReference>
<sequence length="327" mass="36991">MTFADWLSETAAKVDAYGPRRGLRSGAFDFWGGALRHGCHTFGLDDRGTHVYDREWDVLVLLDTCRPDVLAEVAPDYPFLPEPGRIPTLTSVGSTSWEWLHDTFAPDRADSVRNTAYVTGNAHTHRFGDEFPVDPEAFGLLDEVWRYGWDDEFSGMPPRPITDRAVAVGRRREFDRMVVHYMQPHSPYRSLDVERDVDRPGEANLGVWDLLQDGTLPVETAWDAYRDNLRWVLDDLELLLENLDADTVVVSSDHGEAFGEWGLYGHYRHVPVGVLRTVPWVELSATDEGTYEPTLEPPEVDADGADDPDDDETAELVEERLTALGYR</sequence>
<dbReference type="Gene3D" id="3.40.720.10">
    <property type="entry name" value="Alkaline Phosphatase, subunit A"/>
    <property type="match status" value="1"/>
</dbReference>
<dbReference type="PATRIC" id="fig|1324957.4.peg.1272"/>
<protein>
    <recommendedName>
        <fullName evidence="4">Sulfatase N-terminal domain-containing protein</fullName>
    </recommendedName>
</protein>
<reference evidence="2 3" key="1">
    <citation type="journal article" date="2013" name="Genome Announc.">
        <title>Draft Genome Sequence of 'Candidatus Halobonum tyrrellensis' Strain G22, Isolated from the Hypersaline Waters of Lake Tyrrell, Australia.</title>
        <authorList>
            <person name="Ugalde J.A."/>
            <person name="Narasingarao P."/>
            <person name="Kuo S."/>
            <person name="Podell S."/>
            <person name="Allen E.E."/>
        </authorList>
    </citation>
    <scope>NUCLEOTIDE SEQUENCE [LARGE SCALE GENOMIC DNA]</scope>
    <source>
        <strain evidence="2 3">G22</strain>
    </source>
</reference>
<dbReference type="SUPFAM" id="SSF53649">
    <property type="entry name" value="Alkaline phosphatase-like"/>
    <property type="match status" value="1"/>
</dbReference>
<dbReference type="eggNOG" id="arCOG04525">
    <property type="taxonomic scope" value="Archaea"/>
</dbReference>